<evidence type="ECO:0000313" key="1">
    <source>
        <dbReference type="EMBL" id="MBB4965951.1"/>
    </source>
</evidence>
<gene>
    <name evidence="1" type="ORF">F4559_003310</name>
</gene>
<protein>
    <submittedName>
        <fullName evidence="1">Uncharacterized protein</fullName>
    </submittedName>
</protein>
<dbReference type="EMBL" id="JACHJS010000001">
    <property type="protein sequence ID" value="MBB4965951.1"/>
    <property type="molecule type" value="Genomic_DNA"/>
</dbReference>
<sequence>MITRSGLPSCVATAAACRNPDFAFSTCPYREAGAYNPTSRRIRPPAPMWCR</sequence>
<comment type="caution">
    <text evidence="1">The sequence shown here is derived from an EMBL/GenBank/DDBJ whole genome shotgun (WGS) entry which is preliminary data.</text>
</comment>
<dbReference type="AlphaFoldDB" id="A0A7W7T427"/>
<dbReference type="PROSITE" id="PS51257">
    <property type="entry name" value="PROKAR_LIPOPROTEIN"/>
    <property type="match status" value="1"/>
</dbReference>
<reference evidence="1 2" key="1">
    <citation type="submission" date="2020-08" db="EMBL/GenBank/DDBJ databases">
        <title>Sequencing the genomes of 1000 actinobacteria strains.</title>
        <authorList>
            <person name="Klenk H.-P."/>
        </authorList>
    </citation>
    <scope>NUCLEOTIDE SEQUENCE [LARGE SCALE GENOMIC DNA]</scope>
    <source>
        <strain evidence="1 2">DSM 45084</strain>
    </source>
</reference>
<evidence type="ECO:0000313" key="2">
    <source>
        <dbReference type="Proteomes" id="UP000542674"/>
    </source>
</evidence>
<keyword evidence="2" id="KW-1185">Reference proteome</keyword>
<proteinExistence type="predicted"/>
<dbReference type="Proteomes" id="UP000542674">
    <property type="component" value="Unassembled WGS sequence"/>
</dbReference>
<accession>A0A7W7T427</accession>
<name>A0A7W7T427_9PSEU</name>
<organism evidence="1 2">
    <name type="scientific">Saccharothrix violaceirubra</name>
    <dbReference type="NCBI Taxonomy" id="413306"/>
    <lineage>
        <taxon>Bacteria</taxon>
        <taxon>Bacillati</taxon>
        <taxon>Actinomycetota</taxon>
        <taxon>Actinomycetes</taxon>
        <taxon>Pseudonocardiales</taxon>
        <taxon>Pseudonocardiaceae</taxon>
        <taxon>Saccharothrix</taxon>
    </lineage>
</organism>
<dbReference type="RefSeq" id="WP_184669690.1">
    <property type="nucleotide sequence ID" value="NZ_BAABAI010000002.1"/>
</dbReference>